<dbReference type="AlphaFoldDB" id="A0A9D7I8W2"/>
<name>A0A9D7I8W2_9RHOO</name>
<comment type="pathway">
    <text evidence="1 4">Purine metabolism; IMP biosynthesis via de novo pathway; N(2)-formyl-N(1)-(5-phospho-D-ribosyl)glycinamide from N(1)-(5-phospho-D-ribosyl)glycinamide (10-formyl THF route): step 1/1.</text>
</comment>
<dbReference type="EC" id="2.1.2.2" evidence="4"/>
<feature type="binding site" evidence="4">
    <location>
        <position position="65"/>
    </location>
    <ligand>
        <name>(6R)-10-formyltetrahydrofolate</name>
        <dbReference type="ChEBI" id="CHEBI:195366"/>
    </ligand>
</feature>
<dbReference type="GO" id="GO:0006189">
    <property type="term" value="P:'de novo' IMP biosynthetic process"/>
    <property type="evidence" value="ECO:0007669"/>
    <property type="project" value="UniProtKB-UniRule"/>
</dbReference>
<dbReference type="CDD" id="cd08645">
    <property type="entry name" value="FMT_core_GART"/>
    <property type="match status" value="1"/>
</dbReference>
<dbReference type="InterPro" id="IPR002376">
    <property type="entry name" value="Formyl_transf_N"/>
</dbReference>
<dbReference type="NCBIfam" id="TIGR00639">
    <property type="entry name" value="PurN"/>
    <property type="match status" value="1"/>
</dbReference>
<gene>
    <name evidence="4" type="primary">purN</name>
    <name evidence="6" type="ORF">IPJ48_10730</name>
</gene>
<comment type="caution">
    <text evidence="6">The sequence shown here is derived from an EMBL/GenBank/DDBJ whole genome shotgun (WGS) entry which is preliminary data.</text>
</comment>
<dbReference type="EMBL" id="JADJNC010000015">
    <property type="protein sequence ID" value="MBK7423528.1"/>
    <property type="molecule type" value="Genomic_DNA"/>
</dbReference>
<dbReference type="Pfam" id="PF00551">
    <property type="entry name" value="Formyl_trans_N"/>
    <property type="match status" value="1"/>
</dbReference>
<comment type="function">
    <text evidence="4">Catalyzes the transfer of a formyl group from 10-formyltetrahydrofolate to 5-phospho-ribosyl-glycinamide (GAR), producing 5-phospho-ribosyl-N-formylglycinamide (FGAR) and tetrahydrofolate.</text>
</comment>
<feature type="active site" description="Proton donor" evidence="4">
    <location>
        <position position="109"/>
    </location>
</feature>
<dbReference type="Gene3D" id="3.40.50.170">
    <property type="entry name" value="Formyl transferase, N-terminal domain"/>
    <property type="match status" value="1"/>
</dbReference>
<evidence type="ECO:0000256" key="1">
    <source>
        <dbReference type="ARBA" id="ARBA00005054"/>
    </source>
</evidence>
<dbReference type="GO" id="GO:0004644">
    <property type="term" value="F:phosphoribosylglycinamide formyltransferase activity"/>
    <property type="evidence" value="ECO:0007669"/>
    <property type="project" value="UniProtKB-UniRule"/>
</dbReference>
<feature type="binding site" evidence="4">
    <location>
        <begin position="90"/>
        <end position="93"/>
    </location>
    <ligand>
        <name>(6R)-10-formyltetrahydrofolate</name>
        <dbReference type="ChEBI" id="CHEBI:195366"/>
    </ligand>
</feature>
<feature type="binding site" evidence="4">
    <location>
        <begin position="12"/>
        <end position="14"/>
    </location>
    <ligand>
        <name>N(1)-(5-phospho-beta-D-ribosyl)glycinamide</name>
        <dbReference type="ChEBI" id="CHEBI:143788"/>
    </ligand>
</feature>
<dbReference type="GO" id="GO:0005829">
    <property type="term" value="C:cytosol"/>
    <property type="evidence" value="ECO:0007669"/>
    <property type="project" value="TreeGrafter"/>
</dbReference>
<comment type="similarity">
    <text evidence="4">Belongs to the GART family.</text>
</comment>
<proteinExistence type="inferred from homology"/>
<dbReference type="SUPFAM" id="SSF53328">
    <property type="entry name" value="Formyltransferase"/>
    <property type="match status" value="1"/>
</dbReference>
<evidence type="ECO:0000313" key="7">
    <source>
        <dbReference type="Proteomes" id="UP000886602"/>
    </source>
</evidence>
<reference evidence="6" key="1">
    <citation type="submission" date="2020-10" db="EMBL/GenBank/DDBJ databases">
        <title>Connecting structure to function with the recovery of over 1000 high-quality activated sludge metagenome-assembled genomes encoding full-length rRNA genes using long-read sequencing.</title>
        <authorList>
            <person name="Singleton C.M."/>
            <person name="Petriglieri F."/>
            <person name="Kristensen J.M."/>
            <person name="Kirkegaard R.H."/>
            <person name="Michaelsen T.Y."/>
            <person name="Andersen M.H."/>
            <person name="Karst S.M."/>
            <person name="Dueholm M.S."/>
            <person name="Nielsen P.H."/>
            <person name="Albertsen M."/>
        </authorList>
    </citation>
    <scope>NUCLEOTIDE SEQUENCE</scope>
    <source>
        <strain evidence="6">EsbW_18-Q3-R4-48_MAXAC.044</strain>
    </source>
</reference>
<keyword evidence="3 4" id="KW-0658">Purine biosynthesis</keyword>
<evidence type="ECO:0000256" key="4">
    <source>
        <dbReference type="HAMAP-Rule" id="MF_01930"/>
    </source>
</evidence>
<dbReference type="PANTHER" id="PTHR43369">
    <property type="entry name" value="PHOSPHORIBOSYLGLYCINAMIDE FORMYLTRANSFERASE"/>
    <property type="match status" value="1"/>
</dbReference>
<accession>A0A9D7I8W2</accession>
<sequence>MKSIVILISGRGSNMHSLLDAVAAGSLPVRVAAVLSNRGDAPGLETAAARGVATRVVDHRAFASREAFDAALAGVIDSFVPDLVLLAGFMRILSDGFVQHFAGRLINIHPSLLPSFPGLHTHRRALAEGVRVHGCTVHFVTPTLDHGPIIVQAAVPVLDGDDEASLAARVLAQEHRVYPLAVRWLAEERLHVVDGRVLCALPQDGATALISPPA</sequence>
<dbReference type="Proteomes" id="UP000886602">
    <property type="component" value="Unassembled WGS sequence"/>
</dbReference>
<feature type="domain" description="Formyl transferase N-terminal" evidence="5">
    <location>
        <begin position="3"/>
        <end position="182"/>
    </location>
</feature>
<feature type="binding site" evidence="4">
    <location>
        <position position="107"/>
    </location>
    <ligand>
        <name>(6R)-10-formyltetrahydrofolate</name>
        <dbReference type="ChEBI" id="CHEBI:195366"/>
    </ligand>
</feature>
<dbReference type="HAMAP" id="MF_01930">
    <property type="entry name" value="PurN"/>
    <property type="match status" value="1"/>
</dbReference>
<evidence type="ECO:0000313" key="6">
    <source>
        <dbReference type="EMBL" id="MBK7423528.1"/>
    </source>
</evidence>
<dbReference type="InterPro" id="IPR004607">
    <property type="entry name" value="GART"/>
</dbReference>
<keyword evidence="2 4" id="KW-0808">Transferase</keyword>
<evidence type="ECO:0000256" key="3">
    <source>
        <dbReference type="ARBA" id="ARBA00022755"/>
    </source>
</evidence>
<comment type="catalytic activity">
    <reaction evidence="4">
        <text>N(1)-(5-phospho-beta-D-ribosyl)glycinamide + (6R)-10-formyltetrahydrofolate = N(2)-formyl-N(1)-(5-phospho-beta-D-ribosyl)glycinamide + (6S)-5,6,7,8-tetrahydrofolate + H(+)</text>
        <dbReference type="Rhea" id="RHEA:15053"/>
        <dbReference type="ChEBI" id="CHEBI:15378"/>
        <dbReference type="ChEBI" id="CHEBI:57453"/>
        <dbReference type="ChEBI" id="CHEBI:143788"/>
        <dbReference type="ChEBI" id="CHEBI:147286"/>
        <dbReference type="ChEBI" id="CHEBI:195366"/>
        <dbReference type="EC" id="2.1.2.2"/>
    </reaction>
</comment>
<protein>
    <recommendedName>
        <fullName evidence="4">Phosphoribosylglycinamide formyltransferase</fullName>
        <ecNumber evidence="4">2.1.2.2</ecNumber>
    </recommendedName>
    <alternativeName>
        <fullName evidence="4">5'-phosphoribosylglycinamide transformylase</fullName>
    </alternativeName>
    <alternativeName>
        <fullName evidence="4">GAR transformylase</fullName>
        <shortName evidence="4">GART</shortName>
    </alternativeName>
</protein>
<dbReference type="PANTHER" id="PTHR43369:SF2">
    <property type="entry name" value="PHOSPHORIBOSYLGLYCINAMIDE FORMYLTRANSFERASE"/>
    <property type="match status" value="1"/>
</dbReference>
<organism evidence="6 7">
    <name type="scientific">Candidatus Propionivibrio dominans</name>
    <dbReference type="NCBI Taxonomy" id="2954373"/>
    <lineage>
        <taxon>Bacteria</taxon>
        <taxon>Pseudomonadati</taxon>
        <taxon>Pseudomonadota</taxon>
        <taxon>Betaproteobacteria</taxon>
        <taxon>Rhodocyclales</taxon>
        <taxon>Rhodocyclaceae</taxon>
        <taxon>Propionivibrio</taxon>
    </lineage>
</organism>
<feature type="site" description="Raises pKa of active site His" evidence="4">
    <location>
        <position position="145"/>
    </location>
</feature>
<evidence type="ECO:0000256" key="2">
    <source>
        <dbReference type="ARBA" id="ARBA00022679"/>
    </source>
</evidence>
<dbReference type="InterPro" id="IPR036477">
    <property type="entry name" value="Formyl_transf_N_sf"/>
</dbReference>
<evidence type="ECO:0000259" key="5">
    <source>
        <dbReference type="Pfam" id="PF00551"/>
    </source>
</evidence>